<dbReference type="InterPro" id="IPR000719">
    <property type="entry name" value="Prot_kinase_dom"/>
</dbReference>
<evidence type="ECO:0000256" key="3">
    <source>
        <dbReference type="ARBA" id="ARBA00022692"/>
    </source>
</evidence>
<evidence type="ECO:0000256" key="2">
    <source>
        <dbReference type="ARBA" id="ARBA00022614"/>
    </source>
</evidence>
<dbReference type="Gene3D" id="3.30.200.20">
    <property type="entry name" value="Phosphorylase Kinase, domain 1"/>
    <property type="match status" value="1"/>
</dbReference>
<comment type="caution">
    <text evidence="11">The sequence shown here is derived from an EMBL/GenBank/DDBJ whole genome shotgun (WGS) entry which is preliminary data.</text>
</comment>
<dbReference type="Gene3D" id="3.80.10.10">
    <property type="entry name" value="Ribonuclease Inhibitor"/>
    <property type="match status" value="2"/>
</dbReference>
<keyword evidence="3 9" id="KW-0812">Transmembrane</keyword>
<sequence length="897" mass="100009">MAGELQQVVGNLVVLEIFSVFNNSLFGFIPPSIFNISTLKSLDLSFNEFSGSLRLPWKLSLSNDLEELYLNTNQLSGGIPNSITNASKLTALELSYNSFSGFVPNFGNLRLLRWFTISKNNLTGSTNFLSSLTDCRNLELLAISRNPLHGILPPSIGNLSSSLESFWAADCNITGVIPHGIGNLSSLLYLVLYRNQLTGFIPPTIGKLKQLQVLYLNGNKLQGYISPNICELSNMGNLYLADNILTGPIPECLGEVKSLRIIYLGSNKLNSTIPSNLWNLKDLIYLDLSSNYLSGQLSSQIASLKSLNGLDLSSNQLSGNITSSIGGCQSLEFLSLSINKFEGSIPPSLGNMRGLSTLDLSSNNLSGLIPKSLENLRFLQYFNVSYNKLEGEIPTNGSFVNFTAQSFVNNFALCGATKYRVPHCVDKKTRRSRRKNVVRLMKYILPTFIFVIILATVFILVLMRRRKLKRLSAPADDIPLGISWRRISYIELVRGTCGFSEANLLGKGSFGSVFKGTLSDGLNVAVKVFNLELERAVHSFDTECEILSTVRHRNLVQILGCCTNIEFKSLILGYMSNGSLEKWLYSENYGLDLIQRLKIAIDVALALEYLHHGHTFLLFIPNNVLLDEDMTAHLGDFGIAKLFDEGETMVQTKTFATIGYAAPEYGSEGKVSPNGDVYSYGILLLEMFTGKKPTDDMFNEEMSLKDCVHEALQENAVSEIVAPSLLAREDQYFSAKEVCVSSIFSLGMKCLVIASDERINMMQTVAALQRIKARVVASTTRRQRYALPGPIILSKVYLDPNIQTQKSPVRDSNRIHGRSLEKITKPKTLPGTLDLQFRHLLLRRQYDEQLESPSKLRKRRRDGEEKRGSKKSGRDTIRMRMCVQLYAFSLQKLEFKP</sequence>
<keyword evidence="2" id="KW-0433">Leucine-rich repeat</keyword>
<accession>A0ABR0VB58</accession>
<keyword evidence="12" id="KW-1185">Reference proteome</keyword>
<evidence type="ECO:0000256" key="8">
    <source>
        <dbReference type="SAM" id="MobiDB-lite"/>
    </source>
</evidence>
<dbReference type="InterPro" id="IPR001245">
    <property type="entry name" value="Ser-Thr/Tyr_kinase_cat_dom"/>
</dbReference>
<dbReference type="InterPro" id="IPR032675">
    <property type="entry name" value="LRR_dom_sf"/>
</dbReference>
<feature type="compositionally biased region" description="Basic and acidic residues" evidence="8">
    <location>
        <begin position="861"/>
        <end position="874"/>
    </location>
</feature>
<organism evidence="11 12">
    <name type="scientific">Rehmannia glutinosa</name>
    <name type="common">Chinese foxglove</name>
    <dbReference type="NCBI Taxonomy" id="99300"/>
    <lineage>
        <taxon>Eukaryota</taxon>
        <taxon>Viridiplantae</taxon>
        <taxon>Streptophyta</taxon>
        <taxon>Embryophyta</taxon>
        <taxon>Tracheophyta</taxon>
        <taxon>Spermatophyta</taxon>
        <taxon>Magnoliopsida</taxon>
        <taxon>eudicotyledons</taxon>
        <taxon>Gunneridae</taxon>
        <taxon>Pentapetalae</taxon>
        <taxon>asterids</taxon>
        <taxon>lamiids</taxon>
        <taxon>Lamiales</taxon>
        <taxon>Orobanchaceae</taxon>
        <taxon>Rehmannieae</taxon>
        <taxon>Rehmannia</taxon>
    </lineage>
</organism>
<dbReference type="Pfam" id="PF13855">
    <property type="entry name" value="LRR_8"/>
    <property type="match status" value="1"/>
</dbReference>
<feature type="binding site" evidence="7">
    <location>
        <position position="527"/>
    </location>
    <ligand>
        <name>ATP</name>
        <dbReference type="ChEBI" id="CHEBI:30616"/>
    </ligand>
</feature>
<evidence type="ECO:0000313" key="12">
    <source>
        <dbReference type="Proteomes" id="UP001318860"/>
    </source>
</evidence>
<evidence type="ECO:0000256" key="4">
    <source>
        <dbReference type="ARBA" id="ARBA00022737"/>
    </source>
</evidence>
<evidence type="ECO:0000256" key="9">
    <source>
        <dbReference type="SAM" id="Phobius"/>
    </source>
</evidence>
<dbReference type="PANTHER" id="PTHR27008:SF585">
    <property type="entry name" value="PROTEIN KINASE DOMAIN-CONTAINING PROTEIN"/>
    <property type="match status" value="1"/>
</dbReference>
<dbReference type="Proteomes" id="UP001318860">
    <property type="component" value="Unassembled WGS sequence"/>
</dbReference>
<feature type="region of interest" description="Disordered" evidence="8">
    <location>
        <begin position="851"/>
        <end position="874"/>
    </location>
</feature>
<evidence type="ECO:0000256" key="7">
    <source>
        <dbReference type="PROSITE-ProRule" id="PRU10141"/>
    </source>
</evidence>
<dbReference type="SMART" id="SM00365">
    <property type="entry name" value="LRR_SD22"/>
    <property type="match status" value="5"/>
</dbReference>
<keyword evidence="7" id="KW-0067">ATP-binding</keyword>
<name>A0ABR0VB58_REHGL</name>
<dbReference type="InterPro" id="IPR017441">
    <property type="entry name" value="Protein_kinase_ATP_BS"/>
</dbReference>
<gene>
    <name evidence="11" type="ORF">DH2020_033867</name>
</gene>
<dbReference type="Gene3D" id="1.10.510.10">
    <property type="entry name" value="Transferase(Phosphotransferase) domain 1"/>
    <property type="match status" value="1"/>
</dbReference>
<evidence type="ECO:0000259" key="10">
    <source>
        <dbReference type="PROSITE" id="PS50011"/>
    </source>
</evidence>
<feature type="domain" description="Protein kinase" evidence="10">
    <location>
        <begin position="499"/>
        <end position="771"/>
    </location>
</feature>
<dbReference type="Pfam" id="PF00560">
    <property type="entry name" value="LRR_1"/>
    <property type="match status" value="7"/>
</dbReference>
<dbReference type="PANTHER" id="PTHR27008">
    <property type="entry name" value="OS04G0122200 PROTEIN"/>
    <property type="match status" value="1"/>
</dbReference>
<dbReference type="InterPro" id="IPR003591">
    <property type="entry name" value="Leu-rich_rpt_typical-subtyp"/>
</dbReference>
<dbReference type="EMBL" id="JABTTQ020001265">
    <property type="protein sequence ID" value="KAK6132428.1"/>
    <property type="molecule type" value="Genomic_DNA"/>
</dbReference>
<keyword evidence="6 9" id="KW-0472">Membrane</keyword>
<reference evidence="11 12" key="1">
    <citation type="journal article" date="2021" name="Comput. Struct. Biotechnol. J.">
        <title>De novo genome assembly of the potent medicinal plant Rehmannia glutinosa using nanopore technology.</title>
        <authorList>
            <person name="Ma L."/>
            <person name="Dong C."/>
            <person name="Song C."/>
            <person name="Wang X."/>
            <person name="Zheng X."/>
            <person name="Niu Y."/>
            <person name="Chen S."/>
            <person name="Feng W."/>
        </authorList>
    </citation>
    <scope>NUCLEOTIDE SEQUENCE [LARGE SCALE GENOMIC DNA]</scope>
    <source>
        <strain evidence="11">DH-2019</strain>
    </source>
</reference>
<dbReference type="InterPro" id="IPR001611">
    <property type="entry name" value="Leu-rich_rpt"/>
</dbReference>
<evidence type="ECO:0000256" key="5">
    <source>
        <dbReference type="ARBA" id="ARBA00022989"/>
    </source>
</evidence>
<dbReference type="PROSITE" id="PS50011">
    <property type="entry name" value="PROTEIN_KINASE_DOM"/>
    <property type="match status" value="1"/>
</dbReference>
<evidence type="ECO:0000313" key="11">
    <source>
        <dbReference type="EMBL" id="KAK6132428.1"/>
    </source>
</evidence>
<keyword evidence="4" id="KW-0677">Repeat</keyword>
<dbReference type="SUPFAM" id="SSF52047">
    <property type="entry name" value="RNI-like"/>
    <property type="match status" value="1"/>
</dbReference>
<dbReference type="SUPFAM" id="SSF56112">
    <property type="entry name" value="Protein kinase-like (PK-like)"/>
    <property type="match status" value="1"/>
</dbReference>
<dbReference type="PROSITE" id="PS00107">
    <property type="entry name" value="PROTEIN_KINASE_ATP"/>
    <property type="match status" value="1"/>
</dbReference>
<proteinExistence type="predicted"/>
<keyword evidence="5 9" id="KW-1133">Transmembrane helix</keyword>
<evidence type="ECO:0000256" key="6">
    <source>
        <dbReference type="ARBA" id="ARBA00023136"/>
    </source>
</evidence>
<protein>
    <recommendedName>
        <fullName evidence="10">Protein kinase domain-containing protein</fullName>
    </recommendedName>
</protein>
<keyword evidence="7" id="KW-0547">Nucleotide-binding</keyword>
<dbReference type="SMART" id="SM00369">
    <property type="entry name" value="LRR_TYP"/>
    <property type="match status" value="6"/>
</dbReference>
<dbReference type="Pfam" id="PF07714">
    <property type="entry name" value="PK_Tyr_Ser-Thr"/>
    <property type="match status" value="1"/>
</dbReference>
<comment type="subcellular location">
    <subcellularLocation>
        <location evidence="1">Membrane</location>
    </subcellularLocation>
</comment>
<dbReference type="InterPro" id="IPR051809">
    <property type="entry name" value="Plant_receptor-like_S/T_kinase"/>
</dbReference>
<dbReference type="InterPro" id="IPR011009">
    <property type="entry name" value="Kinase-like_dom_sf"/>
</dbReference>
<feature type="transmembrane region" description="Helical" evidence="9">
    <location>
        <begin position="443"/>
        <end position="463"/>
    </location>
</feature>
<evidence type="ECO:0000256" key="1">
    <source>
        <dbReference type="ARBA" id="ARBA00004370"/>
    </source>
</evidence>